<dbReference type="RefSeq" id="WP_002450867.1">
    <property type="nucleotide sequence ID" value="NZ_CP054017.1"/>
</dbReference>
<organism evidence="2 3">
    <name type="scientific">Staphylococcus warneri</name>
    <dbReference type="NCBI Taxonomy" id="1292"/>
    <lineage>
        <taxon>Bacteria</taxon>
        <taxon>Bacillati</taxon>
        <taxon>Bacillota</taxon>
        <taxon>Bacilli</taxon>
        <taxon>Bacillales</taxon>
        <taxon>Staphylococcaceae</taxon>
        <taxon>Staphylococcus</taxon>
    </lineage>
</organism>
<feature type="transmembrane region" description="Helical" evidence="1">
    <location>
        <begin position="34"/>
        <end position="57"/>
    </location>
</feature>
<dbReference type="AlphaFoldDB" id="A0A2T4PXH6"/>
<keyword evidence="1" id="KW-0812">Transmembrane</keyword>
<evidence type="ECO:0000256" key="1">
    <source>
        <dbReference type="SAM" id="Phobius"/>
    </source>
</evidence>
<name>A0A2T4PXH6_STAWA</name>
<proteinExistence type="predicted"/>
<evidence type="ECO:0000313" key="3">
    <source>
        <dbReference type="Proteomes" id="UP000240717"/>
    </source>
</evidence>
<dbReference type="Proteomes" id="UP000240717">
    <property type="component" value="Unassembled WGS sequence"/>
</dbReference>
<keyword evidence="1" id="KW-0472">Membrane</keyword>
<dbReference type="NCBIfam" id="NF047369">
    <property type="entry name" value="antitoxin_TsaA"/>
    <property type="match status" value="1"/>
</dbReference>
<protein>
    <submittedName>
        <fullName evidence="2">Uncharacterized protein</fullName>
    </submittedName>
</protein>
<reference evidence="2 3" key="1">
    <citation type="journal article" date="2016" name="Front. Microbiol.">
        <title>Comprehensive Phylogenetic Analysis of Bovine Non-aureus Staphylococci Species Based on Whole-Genome Sequencing.</title>
        <authorList>
            <person name="Naushad S."/>
            <person name="Barkema H.W."/>
            <person name="Luby C."/>
            <person name="Condas L.A."/>
            <person name="Nobrega D.B."/>
            <person name="Carson D.A."/>
            <person name="De Buck J."/>
        </authorList>
    </citation>
    <scope>NUCLEOTIDE SEQUENCE [LARGE SCALE GENOMIC DNA]</scope>
    <source>
        <strain evidence="2 3">SNUC 2993</strain>
    </source>
</reference>
<feature type="transmembrane region" description="Helical" evidence="1">
    <location>
        <begin position="64"/>
        <end position="82"/>
    </location>
</feature>
<feature type="transmembrane region" description="Helical" evidence="1">
    <location>
        <begin position="7"/>
        <end position="28"/>
    </location>
</feature>
<dbReference type="STRING" id="1194526.A284_09265"/>
<keyword evidence="1" id="KW-1133">Transmembrane helix</keyword>
<sequence length="85" mass="9976">MKRYILHAINIILTILLIIFNVIITYNTNLDETLWLVPGLIVCGLIMMISFTIAITIKDLLSEVLFFINIILTLYYIYPIFYDFL</sequence>
<accession>A0A2T4PXH6</accession>
<gene>
    <name evidence="2" type="ORF">BU085_11980</name>
</gene>
<evidence type="ECO:0000313" key="2">
    <source>
        <dbReference type="EMBL" id="PTI49480.1"/>
    </source>
</evidence>
<dbReference type="EMBL" id="PZEV01000067">
    <property type="protein sequence ID" value="PTI49480.1"/>
    <property type="molecule type" value="Genomic_DNA"/>
</dbReference>
<comment type="caution">
    <text evidence="2">The sequence shown here is derived from an EMBL/GenBank/DDBJ whole genome shotgun (WGS) entry which is preliminary data.</text>
</comment>